<evidence type="ECO:0000313" key="2">
    <source>
        <dbReference type="EMBL" id="CAH1448746.1"/>
    </source>
</evidence>
<keyword evidence="3" id="KW-1185">Reference proteome</keyword>
<protein>
    <recommendedName>
        <fullName evidence="4">RRM domain-containing protein</fullName>
    </recommendedName>
</protein>
<reference evidence="2 3" key="1">
    <citation type="submission" date="2022-01" db="EMBL/GenBank/DDBJ databases">
        <authorList>
            <person name="Xiong W."/>
            <person name="Schranz E."/>
        </authorList>
    </citation>
    <scope>NUCLEOTIDE SEQUENCE [LARGE SCALE GENOMIC DNA]</scope>
</reference>
<evidence type="ECO:0000313" key="3">
    <source>
        <dbReference type="Proteomes" id="UP001157418"/>
    </source>
</evidence>
<proteinExistence type="predicted"/>
<feature type="region of interest" description="Disordered" evidence="1">
    <location>
        <begin position="1"/>
        <end position="39"/>
    </location>
</feature>
<dbReference type="Proteomes" id="UP001157418">
    <property type="component" value="Unassembled WGS sequence"/>
</dbReference>
<dbReference type="AlphaFoldDB" id="A0AAU9PG25"/>
<evidence type="ECO:0000256" key="1">
    <source>
        <dbReference type="SAM" id="MobiDB-lite"/>
    </source>
</evidence>
<name>A0AAU9PG25_9ASTR</name>
<sequence length="94" mass="10537">MMAAVMAPPLFRNKPKIPIQRKNKSENEPTQPPTGPLTTIGHKTVLELLIATHQMGILTFLRFKSNRGLAFLTFKSNRIADRGKKRNLATKPEA</sequence>
<accession>A0AAU9PG25</accession>
<organism evidence="2 3">
    <name type="scientific">Lactuca virosa</name>
    <dbReference type="NCBI Taxonomy" id="75947"/>
    <lineage>
        <taxon>Eukaryota</taxon>
        <taxon>Viridiplantae</taxon>
        <taxon>Streptophyta</taxon>
        <taxon>Embryophyta</taxon>
        <taxon>Tracheophyta</taxon>
        <taxon>Spermatophyta</taxon>
        <taxon>Magnoliopsida</taxon>
        <taxon>eudicotyledons</taxon>
        <taxon>Gunneridae</taxon>
        <taxon>Pentapetalae</taxon>
        <taxon>asterids</taxon>
        <taxon>campanulids</taxon>
        <taxon>Asterales</taxon>
        <taxon>Asteraceae</taxon>
        <taxon>Cichorioideae</taxon>
        <taxon>Cichorieae</taxon>
        <taxon>Lactucinae</taxon>
        <taxon>Lactuca</taxon>
    </lineage>
</organism>
<feature type="compositionally biased region" description="Basic residues" evidence="1">
    <location>
        <begin position="13"/>
        <end position="22"/>
    </location>
</feature>
<evidence type="ECO:0008006" key="4">
    <source>
        <dbReference type="Google" id="ProtNLM"/>
    </source>
</evidence>
<gene>
    <name evidence="2" type="ORF">LVIROSA_LOCUS34270</name>
</gene>
<dbReference type="EMBL" id="CAKMRJ010005634">
    <property type="protein sequence ID" value="CAH1448746.1"/>
    <property type="molecule type" value="Genomic_DNA"/>
</dbReference>
<comment type="caution">
    <text evidence="2">The sequence shown here is derived from an EMBL/GenBank/DDBJ whole genome shotgun (WGS) entry which is preliminary data.</text>
</comment>